<evidence type="ECO:0000256" key="1">
    <source>
        <dbReference type="SAM" id="Phobius"/>
    </source>
</evidence>
<evidence type="ECO:0000313" key="3">
    <source>
        <dbReference type="Proteomes" id="UP000070089"/>
    </source>
</evidence>
<evidence type="ECO:0000313" key="2">
    <source>
        <dbReference type="EMBL" id="KWX13425.1"/>
    </source>
</evidence>
<comment type="caution">
    <text evidence="2">The sequence shown here is derived from an EMBL/GenBank/DDBJ whole genome shotgun (WGS) entry which is preliminary data.</text>
</comment>
<accession>A0A132NTP0</accession>
<keyword evidence="1" id="KW-1133">Transmembrane helix</keyword>
<keyword evidence="1" id="KW-0812">Transmembrane</keyword>
<organism evidence="2 3">
    <name type="scientific">Giardia duodenalis assemblage B</name>
    <dbReference type="NCBI Taxonomy" id="1394984"/>
    <lineage>
        <taxon>Eukaryota</taxon>
        <taxon>Metamonada</taxon>
        <taxon>Diplomonadida</taxon>
        <taxon>Hexamitidae</taxon>
        <taxon>Giardiinae</taxon>
        <taxon>Giardia</taxon>
    </lineage>
</organism>
<dbReference type="Proteomes" id="UP000070089">
    <property type="component" value="Unassembled WGS sequence"/>
</dbReference>
<proteinExistence type="predicted"/>
<reference evidence="2 3" key="1">
    <citation type="journal article" date="2015" name="Mol. Biochem. Parasitol.">
        <title>Identification of polymorphic genes for use in assemblage B genotyping assays through comparative genomics of multiple assemblage B Giardia duodenalis isolates.</title>
        <authorList>
            <person name="Wielinga C."/>
            <person name="Thompson R.C."/>
            <person name="Monis P."/>
            <person name="Ryan U."/>
        </authorList>
    </citation>
    <scope>NUCLEOTIDE SEQUENCE [LARGE SCALE GENOMIC DNA]</scope>
    <source>
        <strain evidence="2 3">BAH15c1</strain>
    </source>
</reference>
<protein>
    <submittedName>
        <fullName evidence="2">Uncharacterized protein</fullName>
    </submittedName>
</protein>
<dbReference type="EMBL" id="JXTI01000070">
    <property type="protein sequence ID" value="KWX13425.1"/>
    <property type="molecule type" value="Genomic_DNA"/>
</dbReference>
<dbReference type="VEuPathDB" id="GiardiaDB:QR46_2602"/>
<dbReference type="AlphaFoldDB" id="A0A132NTP0"/>
<keyword evidence="1" id="KW-0472">Membrane</keyword>
<feature type="transmembrane region" description="Helical" evidence="1">
    <location>
        <begin position="20"/>
        <end position="40"/>
    </location>
</feature>
<name>A0A132NTP0_GIAIN</name>
<sequence length="124" mass="14363">MYIRFISSVKYQGSAPSIALEAFCFALTIYCSVWTVRWILWTIAAHILLPKASAPDRFIITNGLGYWHATDVLEYFSKGIVPEVRMKLDDELITAYVYPCLLFVPLLLSVFKQYRKPCYNKKLK</sequence>
<gene>
    <name evidence="2" type="ORF">QR46_2602</name>
</gene>
<feature type="transmembrane region" description="Helical" evidence="1">
    <location>
        <begin position="95"/>
        <end position="114"/>
    </location>
</feature>
<dbReference type="OrthoDB" id="10318476at2759"/>